<name>A0A0K2V229_LEPSM</name>
<reference evidence="1" key="1">
    <citation type="submission" date="2014-05" db="EMBL/GenBank/DDBJ databases">
        <authorList>
            <person name="Chronopoulou M."/>
        </authorList>
    </citation>
    <scope>NUCLEOTIDE SEQUENCE</scope>
    <source>
        <tissue evidence="1">Whole organism</tissue>
    </source>
</reference>
<sequence length="16" mass="1983">MNQFNIMHANCRYDLL</sequence>
<evidence type="ECO:0000313" key="1">
    <source>
        <dbReference type="EMBL" id="CDW44539.1"/>
    </source>
</evidence>
<accession>A0A0K2V229</accession>
<protein>
    <submittedName>
        <fullName evidence="1">Uncharacterized protein</fullName>
    </submittedName>
</protein>
<organism evidence="1">
    <name type="scientific">Lepeophtheirus salmonis</name>
    <name type="common">Salmon louse</name>
    <name type="synonym">Caligus salmonis</name>
    <dbReference type="NCBI Taxonomy" id="72036"/>
    <lineage>
        <taxon>Eukaryota</taxon>
        <taxon>Metazoa</taxon>
        <taxon>Ecdysozoa</taxon>
        <taxon>Arthropoda</taxon>
        <taxon>Crustacea</taxon>
        <taxon>Multicrustacea</taxon>
        <taxon>Hexanauplia</taxon>
        <taxon>Copepoda</taxon>
        <taxon>Siphonostomatoida</taxon>
        <taxon>Caligidae</taxon>
        <taxon>Lepeophtheirus</taxon>
    </lineage>
</organism>
<dbReference type="AlphaFoldDB" id="A0A0K2V229"/>
<proteinExistence type="predicted"/>
<dbReference type="EMBL" id="HACA01027178">
    <property type="protein sequence ID" value="CDW44539.1"/>
    <property type="molecule type" value="Transcribed_RNA"/>
</dbReference>